<dbReference type="AlphaFoldDB" id="A0A0V0HI66"/>
<feature type="non-terminal residue" evidence="2">
    <location>
        <position position="1"/>
    </location>
</feature>
<keyword evidence="1" id="KW-1133">Transmembrane helix</keyword>
<keyword evidence="1" id="KW-0812">Transmembrane</keyword>
<name>A0A0V0HI66_SOLCH</name>
<keyword evidence="1" id="KW-0472">Membrane</keyword>
<feature type="transmembrane region" description="Helical" evidence="1">
    <location>
        <begin position="17"/>
        <end position="37"/>
    </location>
</feature>
<reference evidence="2" key="1">
    <citation type="submission" date="2015-12" db="EMBL/GenBank/DDBJ databases">
        <title>Gene expression during late stages of embryo sac development: a critical building block for successful pollen-pistil interactions.</title>
        <authorList>
            <person name="Liu Y."/>
            <person name="Joly V."/>
            <person name="Sabar M."/>
            <person name="Matton D.P."/>
        </authorList>
    </citation>
    <scope>NUCLEOTIDE SEQUENCE</scope>
</reference>
<proteinExistence type="predicted"/>
<protein>
    <submittedName>
        <fullName evidence="2">Putative ovule protein</fullName>
    </submittedName>
</protein>
<accession>A0A0V0HI66</accession>
<evidence type="ECO:0000256" key="1">
    <source>
        <dbReference type="SAM" id="Phobius"/>
    </source>
</evidence>
<organism evidence="2">
    <name type="scientific">Solanum chacoense</name>
    <name type="common">Chaco potato</name>
    <dbReference type="NCBI Taxonomy" id="4108"/>
    <lineage>
        <taxon>Eukaryota</taxon>
        <taxon>Viridiplantae</taxon>
        <taxon>Streptophyta</taxon>
        <taxon>Embryophyta</taxon>
        <taxon>Tracheophyta</taxon>
        <taxon>Spermatophyta</taxon>
        <taxon>Magnoliopsida</taxon>
        <taxon>eudicotyledons</taxon>
        <taxon>Gunneridae</taxon>
        <taxon>Pentapetalae</taxon>
        <taxon>asterids</taxon>
        <taxon>lamiids</taxon>
        <taxon>Solanales</taxon>
        <taxon>Solanaceae</taxon>
        <taxon>Solanoideae</taxon>
        <taxon>Solaneae</taxon>
        <taxon>Solanum</taxon>
    </lineage>
</organism>
<sequence length="61" mass="7214">PQSHLHHHVSFSSSCDLYILCYLNNSFFVIILTYYYLVGSIYHLLGMDKEHMEIGDFKLFL</sequence>
<dbReference type="EMBL" id="GEDG01019180">
    <property type="protein sequence ID" value="JAP20158.1"/>
    <property type="molecule type" value="Transcribed_RNA"/>
</dbReference>
<evidence type="ECO:0000313" key="2">
    <source>
        <dbReference type="EMBL" id="JAP20158.1"/>
    </source>
</evidence>